<dbReference type="AlphaFoldDB" id="A0A4Z0J6S8"/>
<evidence type="ECO:0000256" key="1">
    <source>
        <dbReference type="SAM" id="SignalP"/>
    </source>
</evidence>
<evidence type="ECO:0000313" key="3">
    <source>
        <dbReference type="Proteomes" id="UP000297348"/>
    </source>
</evidence>
<feature type="signal peptide" evidence="1">
    <location>
        <begin position="1"/>
        <end position="27"/>
    </location>
</feature>
<dbReference type="RefSeq" id="WP_135368715.1">
    <property type="nucleotide sequence ID" value="NZ_RKLX01000022.1"/>
</dbReference>
<accession>A0A4Z0J6S8</accession>
<dbReference type="Proteomes" id="UP000297348">
    <property type="component" value="Unassembled WGS sequence"/>
</dbReference>
<comment type="caution">
    <text evidence="2">The sequence shown here is derived from an EMBL/GenBank/DDBJ whole genome shotgun (WGS) entry which is preliminary data.</text>
</comment>
<dbReference type="OrthoDB" id="2323055at2"/>
<feature type="chain" id="PRO_5021245018" evidence="1">
    <location>
        <begin position="28"/>
        <end position="143"/>
    </location>
</feature>
<keyword evidence="1" id="KW-0732">Signal</keyword>
<name>A0A4Z0J6S8_9LACO</name>
<gene>
    <name evidence="2" type="ORF">EGT51_10935</name>
</gene>
<sequence>MQMKRIMWLSLLMVMLGGVGVPTGAQAATWHHGTPKHLRGMYQSTTPIGKHSAAGFAPVIEVKAKTFSLSISNNPLQLVKHLKYQHVHGHYQFKGTLQHIGFVLGGKVTFGLKKKGHSLYFVQNRHNNFAMPDRFKLTTHVKG</sequence>
<organism evidence="2 3">
    <name type="scientific">Levilactobacillus suantsaiihabitans</name>
    <dbReference type="NCBI Taxonomy" id="2487722"/>
    <lineage>
        <taxon>Bacteria</taxon>
        <taxon>Bacillati</taxon>
        <taxon>Bacillota</taxon>
        <taxon>Bacilli</taxon>
        <taxon>Lactobacillales</taxon>
        <taxon>Lactobacillaceae</taxon>
        <taxon>Levilactobacillus</taxon>
    </lineage>
</organism>
<protein>
    <submittedName>
        <fullName evidence="2">Uncharacterized protein</fullName>
    </submittedName>
</protein>
<reference evidence="2 3" key="1">
    <citation type="submission" date="2018-10" db="EMBL/GenBank/DDBJ databases">
        <title>Lactobacillus sp. R7 and Lactobacillus sp. R19 isolated from fermented mustard green product of Taiwan.</title>
        <authorList>
            <person name="Lin S.-T."/>
        </authorList>
    </citation>
    <scope>NUCLEOTIDE SEQUENCE [LARGE SCALE GENOMIC DNA]</scope>
    <source>
        <strain evidence="2 3">BCRC 81129</strain>
    </source>
</reference>
<evidence type="ECO:0000313" key="2">
    <source>
        <dbReference type="EMBL" id="TGD17792.1"/>
    </source>
</evidence>
<keyword evidence="3" id="KW-1185">Reference proteome</keyword>
<proteinExistence type="predicted"/>
<dbReference type="EMBL" id="RKLX01000022">
    <property type="protein sequence ID" value="TGD17792.1"/>
    <property type="molecule type" value="Genomic_DNA"/>
</dbReference>